<dbReference type="Gene3D" id="2.60.40.1240">
    <property type="match status" value="1"/>
</dbReference>
<feature type="signal peptide" evidence="3">
    <location>
        <begin position="1"/>
        <end position="32"/>
    </location>
</feature>
<comment type="caution">
    <text evidence="5">The sequence shown here is derived from an EMBL/GenBank/DDBJ whole genome shotgun (WGS) entry which is preliminary data.</text>
</comment>
<keyword evidence="1 3" id="KW-0732">Signal</keyword>
<evidence type="ECO:0000313" key="5">
    <source>
        <dbReference type="EMBL" id="MDT0441685.1"/>
    </source>
</evidence>
<evidence type="ECO:0000256" key="1">
    <source>
        <dbReference type="ARBA" id="ARBA00022729"/>
    </source>
</evidence>
<feature type="compositionally biased region" description="Acidic residues" evidence="2">
    <location>
        <begin position="51"/>
        <end position="78"/>
    </location>
</feature>
<sequence length="210" mass="21381">MSKTAAPRFARQRMLALAGAAAATLALGGLTACSSEDDPESATGSGGAEGEQAEENTEEDGGENGGTAEEEATEEGTDDGLFAAEETAVYDSGFEITVSAAEPYTPTDWAVGHTEGNAAYSVTVSLANNGEESVDTTFVLASARAGADGVTAETIYDDTVGTGFNGELLPGRTASAEYAFDAPPDAAALEVQIEQALELDSTPAIWEIPL</sequence>
<keyword evidence="6" id="KW-1185">Reference proteome</keyword>
<feature type="region of interest" description="Disordered" evidence="2">
    <location>
        <begin position="31"/>
        <end position="78"/>
    </location>
</feature>
<organism evidence="5 6">
    <name type="scientific">Streptomyces johnsoniae</name>
    <dbReference type="NCBI Taxonomy" id="3075532"/>
    <lineage>
        <taxon>Bacteria</taxon>
        <taxon>Bacillati</taxon>
        <taxon>Actinomycetota</taxon>
        <taxon>Actinomycetes</taxon>
        <taxon>Kitasatosporales</taxon>
        <taxon>Streptomycetaceae</taxon>
        <taxon>Streptomyces</taxon>
    </lineage>
</organism>
<protein>
    <submittedName>
        <fullName evidence="5">DUF4352 domain-containing protein</fullName>
    </submittedName>
</protein>
<dbReference type="InterPro" id="IPR029050">
    <property type="entry name" value="Immunoprotect_excell_Ig-like"/>
</dbReference>
<name>A0ABU2RY96_9ACTN</name>
<proteinExistence type="predicted"/>
<dbReference type="Proteomes" id="UP001183615">
    <property type="component" value="Unassembled WGS sequence"/>
</dbReference>
<feature type="domain" description="DUF4352" evidence="4">
    <location>
        <begin position="89"/>
        <end position="195"/>
    </location>
</feature>
<evidence type="ECO:0000259" key="4">
    <source>
        <dbReference type="Pfam" id="PF11611"/>
    </source>
</evidence>
<accession>A0ABU2RY96</accession>
<dbReference type="EMBL" id="JAVREV010000002">
    <property type="protein sequence ID" value="MDT0441685.1"/>
    <property type="molecule type" value="Genomic_DNA"/>
</dbReference>
<gene>
    <name evidence="5" type="ORF">RM779_03600</name>
</gene>
<evidence type="ECO:0000256" key="2">
    <source>
        <dbReference type="SAM" id="MobiDB-lite"/>
    </source>
</evidence>
<evidence type="ECO:0000256" key="3">
    <source>
        <dbReference type="SAM" id="SignalP"/>
    </source>
</evidence>
<dbReference type="RefSeq" id="WP_311615692.1">
    <property type="nucleotide sequence ID" value="NZ_JAVREV010000002.1"/>
</dbReference>
<evidence type="ECO:0000313" key="6">
    <source>
        <dbReference type="Proteomes" id="UP001183615"/>
    </source>
</evidence>
<dbReference type="InterPro" id="IPR029051">
    <property type="entry name" value="DUF4352"/>
</dbReference>
<dbReference type="PROSITE" id="PS51257">
    <property type="entry name" value="PROKAR_LIPOPROTEIN"/>
    <property type="match status" value="1"/>
</dbReference>
<feature type="chain" id="PRO_5045843154" evidence="3">
    <location>
        <begin position="33"/>
        <end position="210"/>
    </location>
</feature>
<dbReference type="Pfam" id="PF11611">
    <property type="entry name" value="DUF4352"/>
    <property type="match status" value="1"/>
</dbReference>
<reference evidence="6" key="1">
    <citation type="submission" date="2023-07" db="EMBL/GenBank/DDBJ databases">
        <title>30 novel species of actinomycetes from the DSMZ collection.</title>
        <authorList>
            <person name="Nouioui I."/>
        </authorList>
    </citation>
    <scope>NUCLEOTIDE SEQUENCE [LARGE SCALE GENOMIC DNA]</scope>
    <source>
        <strain evidence="6">DSM 41886</strain>
    </source>
</reference>